<reference evidence="1" key="1">
    <citation type="journal article" date="2015" name="Genome Announc.">
        <title>Draft Genome Sequence of Anaerolineae Strain TC1, a Novel Isolate from a Methanogenic Wastewater Treatment System.</title>
        <authorList>
            <person name="Matsuura N."/>
            <person name="Tourlousse D.M."/>
            <person name="Sun L."/>
            <person name="Toyonaga M."/>
            <person name="Kuroda K."/>
            <person name="Ohashi A."/>
            <person name="Cruz R."/>
            <person name="Yamaguchi T."/>
            <person name="Sekiguchi Y."/>
        </authorList>
    </citation>
    <scope>NUCLEOTIDE SEQUENCE [LARGE SCALE GENOMIC DNA]</scope>
    <source>
        <strain evidence="1">TC1</strain>
    </source>
</reference>
<dbReference type="RefSeq" id="WP_062282523.1">
    <property type="nucleotide sequence ID" value="NZ_DF968181.1"/>
</dbReference>
<name>A0A0S7BSE8_9CHLR</name>
<keyword evidence="2" id="KW-1185">Reference proteome</keyword>
<dbReference type="STRING" id="1678840.ATC1_131392"/>
<dbReference type="OrthoDB" id="9797117at2"/>
<dbReference type="Pfam" id="PF12953">
    <property type="entry name" value="DUF3842"/>
    <property type="match status" value="1"/>
</dbReference>
<dbReference type="AlphaFoldDB" id="A0A0S7BSE8"/>
<dbReference type="InterPro" id="IPR024208">
    <property type="entry name" value="DUF3842"/>
</dbReference>
<accession>A0A0S7BSE8</accession>
<gene>
    <name evidence="1" type="ORF">ATC1_131392</name>
</gene>
<proteinExistence type="predicted"/>
<evidence type="ECO:0008006" key="3">
    <source>
        <dbReference type="Google" id="ProtNLM"/>
    </source>
</evidence>
<sequence>MKIVVIDGQGGSLGKIIVTQLKKYIPGIKVHAIGTNSIATLAMRKAGADYCASGENPVIVACEDADIIIGPMGIIAADSLLGEITPAMANAIGKSKAHKILIPVSKCKITVAGVQDLPYNTYIDLAVENIKMLIESENDR</sequence>
<evidence type="ECO:0000313" key="2">
    <source>
        <dbReference type="Proteomes" id="UP000053370"/>
    </source>
</evidence>
<organism evidence="1">
    <name type="scientific">Flexilinea flocculi</name>
    <dbReference type="NCBI Taxonomy" id="1678840"/>
    <lineage>
        <taxon>Bacteria</taxon>
        <taxon>Bacillati</taxon>
        <taxon>Chloroflexota</taxon>
        <taxon>Anaerolineae</taxon>
        <taxon>Anaerolineales</taxon>
        <taxon>Anaerolineaceae</taxon>
        <taxon>Flexilinea</taxon>
    </lineage>
</organism>
<dbReference type="EMBL" id="DF968181">
    <property type="protein sequence ID" value="GAP41403.1"/>
    <property type="molecule type" value="Genomic_DNA"/>
</dbReference>
<evidence type="ECO:0000313" key="1">
    <source>
        <dbReference type="EMBL" id="GAP41403.1"/>
    </source>
</evidence>
<dbReference type="Proteomes" id="UP000053370">
    <property type="component" value="Unassembled WGS sequence"/>
</dbReference>
<dbReference type="PATRIC" id="fig|1678840.3.peg.2852"/>
<protein>
    <recommendedName>
        <fullName evidence="3">DUF3842 family protein</fullName>
    </recommendedName>
</protein>